<name>A0A9D1NIH9_9BACT</name>
<comment type="catalytic activity">
    <reaction evidence="8">
        <text>RNA(n) + a ribonucleoside 5'-triphosphate = RNA(n+1) + diphosphate</text>
        <dbReference type="Rhea" id="RHEA:21248"/>
        <dbReference type="Rhea" id="RHEA-COMP:14527"/>
        <dbReference type="Rhea" id="RHEA-COMP:17342"/>
        <dbReference type="ChEBI" id="CHEBI:33019"/>
        <dbReference type="ChEBI" id="CHEBI:61557"/>
        <dbReference type="ChEBI" id="CHEBI:140395"/>
        <dbReference type="EC" id="2.7.7.6"/>
    </reaction>
</comment>
<dbReference type="GO" id="GO:0006351">
    <property type="term" value="P:DNA-templated transcription"/>
    <property type="evidence" value="ECO:0007669"/>
    <property type="project" value="InterPro"/>
</dbReference>
<dbReference type="GO" id="GO:0003899">
    <property type="term" value="F:DNA-directed RNA polymerase activity"/>
    <property type="evidence" value="ECO:0007669"/>
    <property type="project" value="UniProtKB-EC"/>
</dbReference>
<evidence type="ECO:0000256" key="5">
    <source>
        <dbReference type="ARBA" id="ARBA00023163"/>
    </source>
</evidence>
<dbReference type="SUPFAM" id="SSF63562">
    <property type="entry name" value="RPB6/omega subunit-like"/>
    <property type="match status" value="1"/>
</dbReference>
<keyword evidence="9" id="KW-0548">Nucleotidyltransferase</keyword>
<dbReference type="Pfam" id="PF01192">
    <property type="entry name" value="RNA_pol_Rpb6"/>
    <property type="match status" value="1"/>
</dbReference>
<evidence type="ECO:0000256" key="1">
    <source>
        <dbReference type="ARBA" id="ARBA00006711"/>
    </source>
</evidence>
<evidence type="ECO:0000256" key="6">
    <source>
        <dbReference type="ARBA" id="ARBA00029924"/>
    </source>
</evidence>
<keyword evidence="5" id="KW-0804">Transcription</keyword>
<reference evidence="9" key="1">
    <citation type="submission" date="2020-10" db="EMBL/GenBank/DDBJ databases">
        <authorList>
            <person name="Gilroy R."/>
        </authorList>
    </citation>
    <scope>NUCLEOTIDE SEQUENCE</scope>
    <source>
        <strain evidence="9">10669</strain>
    </source>
</reference>
<dbReference type="InterPro" id="IPR036161">
    <property type="entry name" value="RPB6/omega-like_sf"/>
</dbReference>
<proteinExistence type="inferred from homology"/>
<accession>A0A9D1NIH9</accession>
<evidence type="ECO:0000313" key="10">
    <source>
        <dbReference type="Proteomes" id="UP000886812"/>
    </source>
</evidence>
<dbReference type="EC" id="2.7.7.6" evidence="2"/>
<evidence type="ECO:0000256" key="8">
    <source>
        <dbReference type="ARBA" id="ARBA00048552"/>
    </source>
</evidence>
<organism evidence="9 10">
    <name type="scientific">Candidatus Spyradosoma merdigallinarum</name>
    <dbReference type="NCBI Taxonomy" id="2840950"/>
    <lineage>
        <taxon>Bacteria</taxon>
        <taxon>Pseudomonadati</taxon>
        <taxon>Verrucomicrobiota</taxon>
        <taxon>Opitutia</taxon>
        <taxon>Opitutia incertae sedis</taxon>
        <taxon>Candidatus Spyradosoma</taxon>
    </lineage>
</organism>
<evidence type="ECO:0000313" key="9">
    <source>
        <dbReference type="EMBL" id="HIV03705.1"/>
    </source>
</evidence>
<evidence type="ECO:0000256" key="2">
    <source>
        <dbReference type="ARBA" id="ARBA00012418"/>
    </source>
</evidence>
<dbReference type="Gene3D" id="3.90.940.10">
    <property type="match status" value="1"/>
</dbReference>
<dbReference type="GO" id="GO:0003677">
    <property type="term" value="F:DNA binding"/>
    <property type="evidence" value="ECO:0007669"/>
    <property type="project" value="InterPro"/>
</dbReference>
<reference evidence="9" key="2">
    <citation type="journal article" date="2021" name="PeerJ">
        <title>Extensive microbial diversity within the chicken gut microbiome revealed by metagenomics and culture.</title>
        <authorList>
            <person name="Gilroy R."/>
            <person name="Ravi A."/>
            <person name="Getino M."/>
            <person name="Pursley I."/>
            <person name="Horton D.L."/>
            <person name="Alikhan N.F."/>
            <person name="Baker D."/>
            <person name="Gharbi K."/>
            <person name="Hall N."/>
            <person name="Watson M."/>
            <person name="Adriaenssens E.M."/>
            <person name="Foster-Nyarko E."/>
            <person name="Jarju S."/>
            <person name="Secka A."/>
            <person name="Antonio M."/>
            <person name="Oren A."/>
            <person name="Chaudhuri R.R."/>
            <person name="La Ragione R."/>
            <person name="Hildebrand F."/>
            <person name="Pallen M.J."/>
        </authorList>
    </citation>
    <scope>NUCLEOTIDE SEQUENCE</scope>
    <source>
        <strain evidence="9">10669</strain>
    </source>
</reference>
<evidence type="ECO:0000256" key="7">
    <source>
        <dbReference type="ARBA" id="ARBA00030998"/>
    </source>
</evidence>
<keyword evidence="9" id="KW-0808">Transferase</keyword>
<evidence type="ECO:0000256" key="3">
    <source>
        <dbReference type="ARBA" id="ARBA00013725"/>
    </source>
</evidence>
<keyword evidence="4 9" id="KW-0240">DNA-directed RNA polymerase</keyword>
<dbReference type="Proteomes" id="UP000886812">
    <property type="component" value="Unassembled WGS sequence"/>
</dbReference>
<dbReference type="EMBL" id="DVOG01000026">
    <property type="protein sequence ID" value="HIV03705.1"/>
    <property type="molecule type" value="Genomic_DNA"/>
</dbReference>
<sequence>MREDYLKQASKVIKDPNILINVVSRRVHQLQHEGMTPLIDSLEKLEPEDIAFREIIEGKLTYELPETQPNA</sequence>
<gene>
    <name evidence="9" type="ORF">IAC75_00950</name>
</gene>
<protein>
    <recommendedName>
        <fullName evidence="3">DNA-directed RNA polymerase subunit omega</fullName>
        <ecNumber evidence="2">2.7.7.6</ecNumber>
    </recommendedName>
    <alternativeName>
        <fullName evidence="7">RNA polymerase omega subunit</fullName>
    </alternativeName>
    <alternativeName>
        <fullName evidence="6">Transcriptase subunit omega</fullName>
    </alternativeName>
</protein>
<dbReference type="GO" id="GO:0000428">
    <property type="term" value="C:DNA-directed RNA polymerase complex"/>
    <property type="evidence" value="ECO:0007669"/>
    <property type="project" value="UniProtKB-KW"/>
</dbReference>
<dbReference type="AlphaFoldDB" id="A0A9D1NIH9"/>
<comment type="similarity">
    <text evidence="1">Belongs to the RNA polymerase subunit omega family.</text>
</comment>
<dbReference type="NCBIfam" id="NF001579">
    <property type="entry name" value="PRK00392.6-2"/>
    <property type="match status" value="1"/>
</dbReference>
<dbReference type="SMART" id="SM01409">
    <property type="entry name" value="RNA_pol_Rpb6"/>
    <property type="match status" value="1"/>
</dbReference>
<dbReference type="InterPro" id="IPR006110">
    <property type="entry name" value="Pol_omega/Rpo6/RPB6"/>
</dbReference>
<evidence type="ECO:0000256" key="4">
    <source>
        <dbReference type="ARBA" id="ARBA00022478"/>
    </source>
</evidence>
<comment type="caution">
    <text evidence="9">The sequence shown here is derived from an EMBL/GenBank/DDBJ whole genome shotgun (WGS) entry which is preliminary data.</text>
</comment>